<dbReference type="PRINTS" id="PR00377">
    <property type="entry name" value="IMPHPHTASES"/>
</dbReference>
<keyword evidence="3 6" id="KW-0479">Metal-binding</keyword>
<dbReference type="Gene3D" id="3.30.540.10">
    <property type="entry name" value="Fructose-1,6-Bisphosphatase, subunit A, domain 1"/>
    <property type="match status" value="1"/>
</dbReference>
<dbReference type="SUPFAM" id="SSF56655">
    <property type="entry name" value="Carbohydrate phosphatase"/>
    <property type="match status" value="1"/>
</dbReference>
<dbReference type="InterPro" id="IPR000760">
    <property type="entry name" value="Inositol_monophosphatase-like"/>
</dbReference>
<proteinExistence type="inferred from homology"/>
<dbReference type="EMBL" id="CYXZ01000022">
    <property type="protein sequence ID" value="CUN24307.1"/>
    <property type="molecule type" value="Genomic_DNA"/>
</dbReference>
<feature type="binding site" evidence="6">
    <location>
        <position position="81"/>
    </location>
    <ligand>
        <name>Mg(2+)</name>
        <dbReference type="ChEBI" id="CHEBI:18420"/>
        <label>1</label>
        <note>catalytic</note>
    </ligand>
</feature>
<dbReference type="Pfam" id="PF00459">
    <property type="entry name" value="Inositol_P"/>
    <property type="match status" value="1"/>
</dbReference>
<feature type="binding site" evidence="6">
    <location>
        <position position="209"/>
    </location>
    <ligand>
        <name>Mg(2+)</name>
        <dbReference type="ChEBI" id="CHEBI:18420"/>
        <label>1</label>
        <note>catalytic</note>
    </ligand>
</feature>
<dbReference type="InterPro" id="IPR020550">
    <property type="entry name" value="Inositol_monophosphatase_CS"/>
</dbReference>
<dbReference type="GO" id="GO:0046872">
    <property type="term" value="F:metal ion binding"/>
    <property type="evidence" value="ECO:0007669"/>
    <property type="project" value="UniProtKB-KW"/>
</dbReference>
<gene>
    <name evidence="8" type="primary">suhB</name>
    <name evidence="8" type="ORF">ERS852572_02794</name>
</gene>
<keyword evidence="5 6" id="KW-0460">Magnesium</keyword>
<dbReference type="Proteomes" id="UP000095350">
    <property type="component" value="Unassembled WGS sequence"/>
</dbReference>
<dbReference type="GO" id="GO:0007165">
    <property type="term" value="P:signal transduction"/>
    <property type="evidence" value="ECO:0007669"/>
    <property type="project" value="TreeGrafter"/>
</dbReference>
<evidence type="ECO:0000256" key="1">
    <source>
        <dbReference type="ARBA" id="ARBA00001033"/>
    </source>
</evidence>
<evidence type="ECO:0000313" key="8">
    <source>
        <dbReference type="EMBL" id="CUN24307.1"/>
    </source>
</evidence>
<dbReference type="PRINTS" id="PR01959">
    <property type="entry name" value="SBIMPHPHTASE"/>
</dbReference>
<feature type="binding site" evidence="6">
    <location>
        <position position="84"/>
    </location>
    <ligand>
        <name>Mg(2+)</name>
        <dbReference type="ChEBI" id="CHEBI:18420"/>
        <label>1</label>
        <note>catalytic</note>
    </ligand>
</feature>
<evidence type="ECO:0000256" key="3">
    <source>
        <dbReference type="ARBA" id="ARBA00022723"/>
    </source>
</evidence>
<dbReference type="PANTHER" id="PTHR20854">
    <property type="entry name" value="INOSITOL MONOPHOSPHATASE"/>
    <property type="match status" value="1"/>
</dbReference>
<evidence type="ECO:0000256" key="7">
    <source>
        <dbReference type="RuleBase" id="RU364068"/>
    </source>
</evidence>
<dbReference type="PANTHER" id="PTHR20854:SF4">
    <property type="entry name" value="INOSITOL-1-MONOPHOSPHATASE-RELATED"/>
    <property type="match status" value="1"/>
</dbReference>
<evidence type="ECO:0000256" key="2">
    <source>
        <dbReference type="ARBA" id="ARBA00001946"/>
    </source>
</evidence>
<dbReference type="InterPro" id="IPR033942">
    <property type="entry name" value="IMPase"/>
</dbReference>
<dbReference type="Gene3D" id="3.40.190.80">
    <property type="match status" value="1"/>
</dbReference>
<reference evidence="8 9" key="1">
    <citation type="submission" date="2015-09" db="EMBL/GenBank/DDBJ databases">
        <authorList>
            <consortium name="Pathogen Informatics"/>
        </authorList>
    </citation>
    <scope>NUCLEOTIDE SEQUENCE [LARGE SCALE GENOMIC DNA]</scope>
    <source>
        <strain evidence="8 9">2789STDY5834960</strain>
    </source>
</reference>
<dbReference type="STRING" id="166486.ERS852572_02794"/>
<dbReference type="AlphaFoldDB" id="A0A173VDN2"/>
<protein>
    <recommendedName>
        <fullName evidence="7">Inositol-1-monophosphatase</fullName>
        <ecNumber evidence="7">3.1.3.25</ecNumber>
    </recommendedName>
</protein>
<dbReference type="GO" id="GO:0008934">
    <property type="term" value="F:inositol monophosphate 1-phosphatase activity"/>
    <property type="evidence" value="ECO:0007669"/>
    <property type="project" value="InterPro"/>
</dbReference>
<dbReference type="FunFam" id="3.40.190.80:FF:000020">
    <property type="entry name" value="Fructose-1,6-bisphosphatase/inositol-1-monophosphatase"/>
    <property type="match status" value="1"/>
</dbReference>
<feature type="binding site" evidence="6">
    <location>
        <position position="64"/>
    </location>
    <ligand>
        <name>Mg(2+)</name>
        <dbReference type="ChEBI" id="CHEBI:18420"/>
        <label>1</label>
        <note>catalytic</note>
    </ligand>
</feature>
<dbReference type="PROSITE" id="PS00630">
    <property type="entry name" value="IMP_2"/>
    <property type="match status" value="1"/>
</dbReference>
<sequence>MSVDTQKIIEIVKQVKPLFLDREGSSQIKVKGVADFVTQIDFKVQEQVKTALYALYPEIQFMGEEKDNSDIDFDGDVWILDPVDGTTNLIHDFRNSTLSLALAGKGVLTLGIIYHPYSDEIFVAERGKGALLNGSPISVSKRQNFSECLISIGTSPYYRELAKENFRIFEKVFTDCADIRRLGSAALELAYVAAGRIDAYFERSLKPWDYAAGMLLVEEAGGKVTDYKGNPVDITGNSDIVAGNRAIGEILVEKYL</sequence>
<evidence type="ECO:0000256" key="4">
    <source>
        <dbReference type="ARBA" id="ARBA00022801"/>
    </source>
</evidence>
<dbReference type="OrthoDB" id="9772456at2"/>
<name>A0A173VDN2_9FIRM</name>
<comment type="cofactor">
    <cofactor evidence="2 6 7">
        <name>Mg(2+)</name>
        <dbReference type="ChEBI" id="CHEBI:18420"/>
    </cofactor>
</comment>
<dbReference type="EC" id="3.1.3.25" evidence="7"/>
<dbReference type="PaxDb" id="166486-ERS852572_02794"/>
<evidence type="ECO:0000313" key="9">
    <source>
        <dbReference type="Proteomes" id="UP000095350"/>
    </source>
</evidence>
<evidence type="ECO:0000256" key="5">
    <source>
        <dbReference type="ARBA" id="ARBA00022842"/>
    </source>
</evidence>
<keyword evidence="4 7" id="KW-0378">Hydrolase</keyword>
<organism evidence="8 9">
    <name type="scientific">Roseburia intestinalis</name>
    <dbReference type="NCBI Taxonomy" id="166486"/>
    <lineage>
        <taxon>Bacteria</taxon>
        <taxon>Bacillati</taxon>
        <taxon>Bacillota</taxon>
        <taxon>Clostridia</taxon>
        <taxon>Lachnospirales</taxon>
        <taxon>Lachnospiraceae</taxon>
        <taxon>Roseburia</taxon>
    </lineage>
</organism>
<dbReference type="InterPro" id="IPR022337">
    <property type="entry name" value="Inositol_monophosphatase_SuhB"/>
</dbReference>
<dbReference type="GO" id="GO:0006020">
    <property type="term" value="P:inositol metabolic process"/>
    <property type="evidence" value="ECO:0007669"/>
    <property type="project" value="TreeGrafter"/>
</dbReference>
<comment type="similarity">
    <text evidence="7">Belongs to the inositol monophosphatase superfamily.</text>
</comment>
<evidence type="ECO:0000256" key="6">
    <source>
        <dbReference type="PIRSR" id="PIRSR600760-2"/>
    </source>
</evidence>
<dbReference type="GO" id="GO:0046854">
    <property type="term" value="P:phosphatidylinositol phosphate biosynthetic process"/>
    <property type="evidence" value="ECO:0007669"/>
    <property type="project" value="InterPro"/>
</dbReference>
<accession>A0A173VDN2</accession>
<comment type="catalytic activity">
    <reaction evidence="1 7">
        <text>a myo-inositol phosphate + H2O = myo-inositol + phosphate</text>
        <dbReference type="Rhea" id="RHEA:24056"/>
        <dbReference type="ChEBI" id="CHEBI:15377"/>
        <dbReference type="ChEBI" id="CHEBI:17268"/>
        <dbReference type="ChEBI" id="CHEBI:43474"/>
        <dbReference type="ChEBI" id="CHEBI:84139"/>
        <dbReference type="EC" id="3.1.3.25"/>
    </reaction>
</comment>
<dbReference type="CDD" id="cd01639">
    <property type="entry name" value="IMPase"/>
    <property type="match status" value="1"/>
</dbReference>
<dbReference type="RefSeq" id="WP_055195217.1">
    <property type="nucleotide sequence ID" value="NZ_CABIYH010000022.1"/>
</dbReference>